<evidence type="ECO:0000259" key="7">
    <source>
        <dbReference type="Pfam" id="PF01171"/>
    </source>
</evidence>
<evidence type="ECO:0000256" key="5">
    <source>
        <dbReference type="ARBA" id="ARBA00048539"/>
    </source>
</evidence>
<evidence type="ECO:0000256" key="4">
    <source>
        <dbReference type="ARBA" id="ARBA00022840"/>
    </source>
</evidence>
<dbReference type="GO" id="GO:0005524">
    <property type="term" value="F:ATP binding"/>
    <property type="evidence" value="ECO:0007669"/>
    <property type="project" value="UniProtKB-UniRule"/>
</dbReference>
<name>A0A6J4MD79_9ACTN</name>
<gene>
    <name evidence="6" type="primary">tilS</name>
    <name evidence="8" type="ORF">AVDCRST_MAG72-1840</name>
</gene>
<dbReference type="EMBL" id="CADCUJ010000080">
    <property type="protein sequence ID" value="CAA9356541.1"/>
    <property type="molecule type" value="Genomic_DNA"/>
</dbReference>
<dbReference type="InterPro" id="IPR011063">
    <property type="entry name" value="TilS/TtcA_N"/>
</dbReference>
<dbReference type="SUPFAM" id="SSF82829">
    <property type="entry name" value="MesJ substrate recognition domain-like"/>
    <property type="match status" value="1"/>
</dbReference>
<comment type="catalytic activity">
    <reaction evidence="5 6">
        <text>cytidine(34) in tRNA(Ile2) + L-lysine + ATP = lysidine(34) in tRNA(Ile2) + AMP + diphosphate + H(+)</text>
        <dbReference type="Rhea" id="RHEA:43744"/>
        <dbReference type="Rhea" id="RHEA-COMP:10625"/>
        <dbReference type="Rhea" id="RHEA-COMP:10670"/>
        <dbReference type="ChEBI" id="CHEBI:15378"/>
        <dbReference type="ChEBI" id="CHEBI:30616"/>
        <dbReference type="ChEBI" id="CHEBI:32551"/>
        <dbReference type="ChEBI" id="CHEBI:33019"/>
        <dbReference type="ChEBI" id="CHEBI:82748"/>
        <dbReference type="ChEBI" id="CHEBI:83665"/>
        <dbReference type="ChEBI" id="CHEBI:456215"/>
        <dbReference type="EC" id="6.3.4.19"/>
    </reaction>
</comment>
<protein>
    <recommendedName>
        <fullName evidence="6">tRNA(Ile)-lysidine synthase</fullName>
        <ecNumber evidence="6">6.3.4.19</ecNumber>
    </recommendedName>
    <alternativeName>
        <fullName evidence="6">tRNA(Ile)-2-lysyl-cytidine synthase</fullName>
    </alternativeName>
    <alternativeName>
        <fullName evidence="6">tRNA(Ile)-lysidine synthetase</fullName>
    </alternativeName>
</protein>
<sequence length="341" mass="35410">MGPHPSVAAVRRAVRVCLADLGPAPVVVACSGGADSLALLAATVFEARSQPWSVVGITVDHGLQDASAEHAAALTQQMREIGVGDALSVGVEVTPSGRGPEAAAREARYAALSGLAERLGAPVVLLGHTLDDQAETVLLGLARGSGGRSLAGMPPGFRRGGVRFARPLLGLTRAQTEQACRAEAISWWVDPHNADPRFTRVRARHRVLPVLEAELGPGVAPALARTAEALQEDLSALDEISEQVQQEAVSAHGGLSTTRLREEPVAISSRVLRRAAVTAGCPSSELFRVHVSALVELVSGPSSRGAGKAVQLPGHVTAYLDGDELRFRRTGPRGGVEPVGG</sequence>
<dbReference type="GO" id="GO:0006400">
    <property type="term" value="P:tRNA modification"/>
    <property type="evidence" value="ECO:0007669"/>
    <property type="project" value="UniProtKB-UniRule"/>
</dbReference>
<evidence type="ECO:0000256" key="1">
    <source>
        <dbReference type="ARBA" id="ARBA00022598"/>
    </source>
</evidence>
<dbReference type="SUPFAM" id="SSF52402">
    <property type="entry name" value="Adenine nucleotide alpha hydrolases-like"/>
    <property type="match status" value="1"/>
</dbReference>
<keyword evidence="3 6" id="KW-0547">Nucleotide-binding</keyword>
<keyword evidence="2 6" id="KW-0819">tRNA processing</keyword>
<keyword evidence="1 6" id="KW-0436">Ligase</keyword>
<dbReference type="PANTHER" id="PTHR43033:SF1">
    <property type="entry name" value="TRNA(ILE)-LYSIDINE SYNTHASE-RELATED"/>
    <property type="match status" value="1"/>
</dbReference>
<keyword evidence="6" id="KW-0963">Cytoplasm</keyword>
<proteinExistence type="inferred from homology"/>
<reference evidence="8" key="1">
    <citation type="submission" date="2020-02" db="EMBL/GenBank/DDBJ databases">
        <authorList>
            <person name="Meier V. D."/>
        </authorList>
    </citation>
    <scope>NUCLEOTIDE SEQUENCE</scope>
    <source>
        <strain evidence="8">AVDCRST_MAG72</strain>
    </source>
</reference>
<dbReference type="CDD" id="cd01992">
    <property type="entry name" value="TilS_N"/>
    <property type="match status" value="1"/>
</dbReference>
<organism evidence="8">
    <name type="scientific">uncultured Nocardioidaceae bacterium</name>
    <dbReference type="NCBI Taxonomy" id="253824"/>
    <lineage>
        <taxon>Bacteria</taxon>
        <taxon>Bacillati</taxon>
        <taxon>Actinomycetota</taxon>
        <taxon>Actinomycetes</taxon>
        <taxon>Propionibacteriales</taxon>
        <taxon>Nocardioidaceae</taxon>
        <taxon>environmental samples</taxon>
    </lineage>
</organism>
<evidence type="ECO:0000256" key="2">
    <source>
        <dbReference type="ARBA" id="ARBA00022694"/>
    </source>
</evidence>
<dbReference type="InterPro" id="IPR012795">
    <property type="entry name" value="tRNA_Ile_lys_synt_N"/>
</dbReference>
<dbReference type="GO" id="GO:0032267">
    <property type="term" value="F:tRNA(Ile)-lysidine synthase activity"/>
    <property type="evidence" value="ECO:0007669"/>
    <property type="project" value="UniProtKB-EC"/>
</dbReference>
<dbReference type="NCBIfam" id="TIGR02432">
    <property type="entry name" value="lysidine_TilS_N"/>
    <property type="match status" value="1"/>
</dbReference>
<dbReference type="Gene3D" id="1.20.59.20">
    <property type="match status" value="1"/>
</dbReference>
<comment type="function">
    <text evidence="6">Ligates lysine onto the cytidine present at position 34 of the AUA codon-specific tRNA(Ile) that contains the anticodon CAU, in an ATP-dependent manner. Cytidine is converted to lysidine, thus changing the amino acid specificity of the tRNA from methionine to isoleucine.</text>
</comment>
<accession>A0A6J4MD79</accession>
<keyword evidence="4 6" id="KW-0067">ATP-binding</keyword>
<dbReference type="GO" id="GO:0005737">
    <property type="term" value="C:cytoplasm"/>
    <property type="evidence" value="ECO:0007669"/>
    <property type="project" value="UniProtKB-SubCell"/>
</dbReference>
<comment type="domain">
    <text evidence="6">The N-terminal region contains the highly conserved SGGXDS motif, predicted to be a P-loop motif involved in ATP binding.</text>
</comment>
<evidence type="ECO:0000313" key="8">
    <source>
        <dbReference type="EMBL" id="CAA9356541.1"/>
    </source>
</evidence>
<feature type="binding site" evidence="6">
    <location>
        <begin position="31"/>
        <end position="36"/>
    </location>
    <ligand>
        <name>ATP</name>
        <dbReference type="ChEBI" id="CHEBI:30616"/>
    </ligand>
</feature>
<dbReference type="InterPro" id="IPR012094">
    <property type="entry name" value="tRNA_Ile_lys_synt"/>
</dbReference>
<dbReference type="EC" id="6.3.4.19" evidence="6"/>
<dbReference type="Gene3D" id="3.40.50.620">
    <property type="entry name" value="HUPs"/>
    <property type="match status" value="1"/>
</dbReference>
<dbReference type="Pfam" id="PF01171">
    <property type="entry name" value="ATP_bind_3"/>
    <property type="match status" value="1"/>
</dbReference>
<dbReference type="PANTHER" id="PTHR43033">
    <property type="entry name" value="TRNA(ILE)-LYSIDINE SYNTHASE-RELATED"/>
    <property type="match status" value="1"/>
</dbReference>
<evidence type="ECO:0000256" key="3">
    <source>
        <dbReference type="ARBA" id="ARBA00022741"/>
    </source>
</evidence>
<dbReference type="InterPro" id="IPR014729">
    <property type="entry name" value="Rossmann-like_a/b/a_fold"/>
</dbReference>
<feature type="domain" description="tRNA(Ile)-lysidine/2-thiocytidine synthase N-terminal" evidence="7">
    <location>
        <begin position="26"/>
        <end position="205"/>
    </location>
</feature>
<dbReference type="HAMAP" id="MF_01161">
    <property type="entry name" value="tRNA_Ile_lys_synt"/>
    <property type="match status" value="1"/>
</dbReference>
<comment type="similarity">
    <text evidence="6">Belongs to the tRNA(Ile)-lysidine synthase family.</text>
</comment>
<dbReference type="AlphaFoldDB" id="A0A6J4MD79"/>
<evidence type="ECO:0000256" key="6">
    <source>
        <dbReference type="HAMAP-Rule" id="MF_01161"/>
    </source>
</evidence>
<comment type="subcellular location">
    <subcellularLocation>
        <location evidence="6">Cytoplasm</location>
    </subcellularLocation>
</comment>